<dbReference type="InterPro" id="IPR050091">
    <property type="entry name" value="PKS_NRPS_Biosynth_Enz"/>
</dbReference>
<dbReference type="GO" id="GO:0004315">
    <property type="term" value="F:3-oxoacyl-[acyl-carrier-protein] synthase activity"/>
    <property type="evidence" value="ECO:0007669"/>
    <property type="project" value="InterPro"/>
</dbReference>
<accession>A0AAN9TNB0</accession>
<dbReference type="InterPro" id="IPR049391">
    <property type="entry name" value="FAS_pseudo-KR"/>
</dbReference>
<dbReference type="Gene3D" id="3.30.70.3290">
    <property type="match status" value="2"/>
</dbReference>
<dbReference type="Pfam" id="PF00109">
    <property type="entry name" value="ketoacyl-synt"/>
    <property type="match status" value="1"/>
</dbReference>
<dbReference type="Gene3D" id="3.40.47.10">
    <property type="match status" value="1"/>
</dbReference>
<dbReference type="PROSITE" id="PS52004">
    <property type="entry name" value="KS3_2"/>
    <property type="match status" value="1"/>
</dbReference>
<gene>
    <name evidence="10" type="ORF">V9T40_013321</name>
</gene>
<dbReference type="CDD" id="cd00833">
    <property type="entry name" value="PKS"/>
    <property type="match status" value="1"/>
</dbReference>
<reference evidence="10 11" key="1">
    <citation type="submission" date="2024-03" db="EMBL/GenBank/DDBJ databases">
        <title>Adaptation during the transition from Ophiocordyceps entomopathogen to insect associate is accompanied by gene loss and intensified selection.</title>
        <authorList>
            <person name="Ward C.M."/>
            <person name="Onetto C.A."/>
            <person name="Borneman A.R."/>
        </authorList>
    </citation>
    <scope>NUCLEOTIDE SEQUENCE [LARGE SCALE GENOMIC DNA]</scope>
    <source>
        <strain evidence="10">AWRI1</strain>
        <tissue evidence="10">Single Adult Female</tissue>
    </source>
</reference>
<dbReference type="InterPro" id="IPR014031">
    <property type="entry name" value="Ketoacyl_synth_C"/>
</dbReference>
<evidence type="ECO:0000313" key="10">
    <source>
        <dbReference type="EMBL" id="KAK7595496.1"/>
    </source>
</evidence>
<dbReference type="Gene3D" id="3.10.129.110">
    <property type="entry name" value="Polyketide synthase dehydratase"/>
    <property type="match status" value="1"/>
</dbReference>
<feature type="region of interest" description="Disordered" evidence="7">
    <location>
        <begin position="132"/>
        <end position="204"/>
    </location>
</feature>
<dbReference type="InterPro" id="IPR013149">
    <property type="entry name" value="ADH-like_C"/>
</dbReference>
<dbReference type="SMART" id="SM00829">
    <property type="entry name" value="PKS_ER"/>
    <property type="match status" value="1"/>
</dbReference>
<dbReference type="Proteomes" id="UP001367676">
    <property type="component" value="Unassembled WGS sequence"/>
</dbReference>
<dbReference type="InterPro" id="IPR001227">
    <property type="entry name" value="Ac_transferase_dom_sf"/>
</dbReference>
<feature type="domain" description="PKS/mFAS DH" evidence="9">
    <location>
        <begin position="1534"/>
        <end position="1794"/>
    </location>
</feature>
<dbReference type="InterPro" id="IPR013968">
    <property type="entry name" value="PKS_KR"/>
</dbReference>
<evidence type="ECO:0000256" key="7">
    <source>
        <dbReference type="SAM" id="MobiDB-lite"/>
    </source>
</evidence>
<keyword evidence="6" id="KW-0175">Coiled coil</keyword>
<dbReference type="Pfam" id="PF02801">
    <property type="entry name" value="Ketoacyl-synt_C"/>
    <property type="match status" value="1"/>
</dbReference>
<organism evidence="10 11">
    <name type="scientific">Parthenolecanium corni</name>
    <dbReference type="NCBI Taxonomy" id="536013"/>
    <lineage>
        <taxon>Eukaryota</taxon>
        <taxon>Metazoa</taxon>
        <taxon>Ecdysozoa</taxon>
        <taxon>Arthropoda</taxon>
        <taxon>Hexapoda</taxon>
        <taxon>Insecta</taxon>
        <taxon>Pterygota</taxon>
        <taxon>Neoptera</taxon>
        <taxon>Paraneoptera</taxon>
        <taxon>Hemiptera</taxon>
        <taxon>Sternorrhyncha</taxon>
        <taxon>Coccoidea</taxon>
        <taxon>Coccidae</taxon>
        <taxon>Parthenolecanium</taxon>
    </lineage>
</organism>
<name>A0AAN9TNB0_9HEMI</name>
<dbReference type="InterPro" id="IPR016035">
    <property type="entry name" value="Acyl_Trfase/lysoPLipase"/>
</dbReference>
<evidence type="ECO:0000259" key="9">
    <source>
        <dbReference type="PROSITE" id="PS52019"/>
    </source>
</evidence>
<dbReference type="InterPro" id="IPR049900">
    <property type="entry name" value="PKS_mFAS_DH"/>
</dbReference>
<dbReference type="SUPFAM" id="SSF52151">
    <property type="entry name" value="FabD/lysophospholipase-like"/>
    <property type="match status" value="1"/>
</dbReference>
<evidence type="ECO:0000256" key="5">
    <source>
        <dbReference type="PROSITE-ProRule" id="PRU01363"/>
    </source>
</evidence>
<dbReference type="InterPro" id="IPR020841">
    <property type="entry name" value="PKS_Beta-ketoAc_synthase_dom"/>
</dbReference>
<dbReference type="GO" id="GO:0006633">
    <property type="term" value="P:fatty acid biosynthetic process"/>
    <property type="evidence" value="ECO:0007669"/>
    <property type="project" value="InterPro"/>
</dbReference>
<dbReference type="GO" id="GO:0016491">
    <property type="term" value="F:oxidoreductase activity"/>
    <property type="evidence" value="ECO:0007669"/>
    <property type="project" value="InterPro"/>
</dbReference>
<dbReference type="Pfam" id="PF21149">
    <property type="entry name" value="FAS_pseudo-KR"/>
    <property type="match status" value="1"/>
</dbReference>
<feature type="compositionally biased region" description="Polar residues" evidence="7">
    <location>
        <begin position="181"/>
        <end position="192"/>
    </location>
</feature>
<dbReference type="SUPFAM" id="SSF51735">
    <property type="entry name" value="NAD(P)-binding Rossmann-fold domains"/>
    <property type="match status" value="2"/>
</dbReference>
<dbReference type="InterPro" id="IPR042104">
    <property type="entry name" value="PKS_dehydratase_sf"/>
</dbReference>
<evidence type="ECO:0000256" key="3">
    <source>
        <dbReference type="ARBA" id="ARBA00022679"/>
    </source>
</evidence>
<comment type="caution">
    <text evidence="10">The sequence shown here is derived from an EMBL/GenBank/DDBJ whole genome shotgun (WGS) entry which is preliminary data.</text>
</comment>
<dbReference type="InterPro" id="IPR018201">
    <property type="entry name" value="Ketoacyl_synth_AS"/>
</dbReference>
<dbReference type="Pfam" id="PF08659">
    <property type="entry name" value="KR"/>
    <property type="match status" value="1"/>
</dbReference>
<proteinExistence type="predicted"/>
<keyword evidence="2" id="KW-0597">Phosphoprotein</keyword>
<evidence type="ECO:0000256" key="4">
    <source>
        <dbReference type="ARBA" id="ARBA00022857"/>
    </source>
</evidence>
<dbReference type="InterPro" id="IPR014043">
    <property type="entry name" value="Acyl_transferase_dom"/>
</dbReference>
<evidence type="ECO:0000313" key="11">
    <source>
        <dbReference type="Proteomes" id="UP001367676"/>
    </source>
</evidence>
<dbReference type="GO" id="GO:0004312">
    <property type="term" value="F:fatty acid synthase activity"/>
    <property type="evidence" value="ECO:0007669"/>
    <property type="project" value="TreeGrafter"/>
</dbReference>
<dbReference type="Gene3D" id="3.90.180.10">
    <property type="entry name" value="Medium-chain alcohol dehydrogenases, catalytic domain"/>
    <property type="match status" value="1"/>
</dbReference>
<feature type="active site" description="Proton acceptor; for dehydratase activity" evidence="5">
    <location>
        <position position="1571"/>
    </location>
</feature>
<dbReference type="PROSITE" id="PS52019">
    <property type="entry name" value="PKS_MFAS_DH"/>
    <property type="match status" value="1"/>
</dbReference>
<dbReference type="CDD" id="cd05195">
    <property type="entry name" value="enoyl_red"/>
    <property type="match status" value="1"/>
</dbReference>
<feature type="compositionally biased region" description="Low complexity" evidence="7">
    <location>
        <begin position="455"/>
        <end position="466"/>
    </location>
</feature>
<evidence type="ECO:0000256" key="6">
    <source>
        <dbReference type="SAM" id="Coils"/>
    </source>
</evidence>
<feature type="active site" description="Proton donor; for dehydratase activity" evidence="5">
    <location>
        <position position="1720"/>
    </location>
</feature>
<dbReference type="PANTHER" id="PTHR43775">
    <property type="entry name" value="FATTY ACID SYNTHASE"/>
    <property type="match status" value="1"/>
</dbReference>
<dbReference type="PANTHER" id="PTHR43775:SF23">
    <property type="entry name" value="FATTY ACID SYNTHASE 3"/>
    <property type="match status" value="1"/>
</dbReference>
<dbReference type="SMART" id="SM00822">
    <property type="entry name" value="PKS_KR"/>
    <property type="match status" value="1"/>
</dbReference>
<protein>
    <submittedName>
        <fullName evidence="10">Uncharacterized protein</fullName>
    </submittedName>
</protein>
<keyword evidence="4" id="KW-0521">NADP</keyword>
<dbReference type="EMBL" id="JBBCAQ010000018">
    <property type="protein sequence ID" value="KAK7595496.1"/>
    <property type="molecule type" value="Genomic_DNA"/>
</dbReference>
<dbReference type="InterPro" id="IPR036291">
    <property type="entry name" value="NAD(P)-bd_dom_sf"/>
</dbReference>
<keyword evidence="1" id="KW-0596">Phosphopantetheine</keyword>
<keyword evidence="11" id="KW-1185">Reference proteome</keyword>
<dbReference type="InterPro" id="IPR011032">
    <property type="entry name" value="GroES-like_sf"/>
</dbReference>
<sequence length="2665" mass="298338">MDPAERADFLENSENVLDERTRRHWENGLRAYAYELGVMSTDSHPIVVQEADSPNIEWRPEMADTPIIRRGFRSTRGRWYRSVYTQTPGSLEKILRDYLEDGVVRESRSEYSPVKTVRGADETFRLSLQNETPNENIDAEFDFTDFGDSQPRSPSPEPEQDDHNDRNIRCPTIEEVDEISESNYSEVESVITNPERVSRRQPSAEIESIENDLLDGESPILDYGRYRVENRLAEAEDEREKIKDGYRHLTLGELKAKMASKGRRARRVCEHIHELEEAVLFLRASRQHLKKIEMKETVLEELIVSHERMRRRQIGLSDYHLASSSGSLGPYTANNMYGALPKRFVVREISKLLMILRKREEELENELERLAKEKIVNQQRMTTLKKELSAQWDHINFNSLIPPESMEPSKVPVSAENGAEHRRDYEIEIDADKMVMSDADDSLSQAKSKGGGTYYGSSSSSGSCSISPLHISSPDVISTTSDGLPPQIHIVESVPYDKLTSTSGVTSLQFLSTPTIRMITDGDQQPMALVQHNGGDKSTTTDSTTLPKVAVHAGNTFTIFSDSFPKVTATNFATSGSAIATTVPSPKLVTQSQFTHGATPTTISMNHKTVSLPLKSSYSLSTPNGTVTSANTADRNSSSVLTTVPVHSNVRSLTNHSFVVTQPSSGQMLLTSASSHLPTNVMPTPLLKTVSKLQPINGHHHQLVVKPAMVVVSSSSVIVTHSKMLREDDVVISGISGVFPKSNNVEEFAQKLFAKEDLLSDVPNMPVRLGKLNDLSKFDAEFFGFGQPHRVNLMDPMSRIIMEKAYEAVIDSGNNPASLKGQNCGVYVGVHSVETEMLTYHKIEKGAYLAQSRSFLANRISHWLGVHGPSYSIDSACSSTLVALEVAFKAIRRGDCDSAIVGGCQISLHPAILLHLLKVGALNPKGESRVFDENAGGFCKAECIGVFYLQRAKNARRVYARVINAQVNHDGSKPFFLSPRGPSQAVLLKRVYEEANIDLNYVAWIEAHATGTLVGDKQELDAIDSVFTDRLSPLFVGSVKSNMGHAEAAAGVSSVTKVIIAMETGFIPPNINITTLRKGIEALQNGRIKVVTEKTPWNGGIVGVSGFGMGGVNCHIALESFRKEKLNHGIPNDNLPRIVGVSGRTEEAVDILLKHLEITSLDSEFVGLLQEIHKQDIPLHLYRGLILLHKNEHCLLKKIEKIDSCSRKTLFVFTNFLRKFSNIYRSLSEIHVFQQSISRSHASLAKFGLNLMHILDDCSKENSLFHNYISSVVIQVALYDVIRSLDLVPDHIIGCSLGELVCAYADGCLNSEETISAAFYCAAFLTAQHHHDDEAVTVLTDIHHSPTIPLVPINFGSLNPWIVTDPLAPEFFNAQQRSFSKIHTTCSSKIPVIKDVEVLKNVLRQIVPPRVKSEKWISWIEPKTSDINFEYFVNCSTAPVNIENMVDCFPADIINVNFLSSTFYNLAQTPLKGKSISISLTDEDKTINVNDFLTTIGELYLLGKNLNLSQLYPPVSYPVSRKTKMIAPLVRWEHTACWPVAFTSEQETLLSSERTVSISLDDKEYSFLAGHEIDSTVIFPGTGYLVLIWETLALIRGKIYTKMPVVFENVRFLRPVQMLKKETVLFEIMVHKGTGIFEITEKGHLIATGRVHSPSNIERANSIASKPTDNSIVLDKIDFYRYVLIRGPNYKGLFRSISQINGEGTRAHIRWMHNWVAYLDGMLQMSILHDTRDASYVPVEIEKIVIDIDVHNQIIESSITELDAFYDKTTNIIECGGVQIEGLVLRSILPAPIRNDALLKKYYFLPFNNKEHNLPLKEVIYQFCHVFMDNIGQLRPDVKIAEVVEENATFQSHLLAPLITKFVKEQPLFKSEIKVYSNNRSDVEKSNNDFITVNRNLPLSELVHMIVCTDILNHEQKLKSALESLHEDGFLLCSEKANETIIVPSDFVICCHALSNDTSYILLKKKLKIRNVNKLIRICCDVFSWIKELQEALQMKVFNRIVLYADQDRYSGILGFFHSLRMERNTDHIRCFLILDEHKKFSLEDEFFREQFEKDIALNVFENGEWGCYIRQSVEPLLQVDVRHAFVRLDNLKAKSTLQWVAGPVQPYQSENAIHVYYAAVNPTDVLLFKKRISIETILGDPFKKDQVLGIEYSGRSHCGKRLMGLRNYGCLSSLIELQVDDVFCNEVPNNWSLEDAVTVPLAYYTVIYAIVFCSQLKPGETILIHSAGSPAGQAAINLATYFGIEILVTVSSVDEKLFVRENFPILSKTNIININVDSFSRVVNENTNGAGVDVVLDSLPIDQLATNVDCLAKNGRYIQLKRVDMRNSNINANKLLTKNISLQSAVIEDILNLPHAKKVELKQTFDIYVRNSAIKPLYRTVYSKTGIESAFEFSSVLHNFGKCVIQMEPEEDEIMAKPREKLKKAYPRFLCHPEKIYVICGGLGGMGMELINWLVARGAKKVVISSRKDEISGSQMLRINRWKLYGVIVRLVKADISDLGQTIALLDTANTLGCVDTIFNLAATTNSKMFKNQTSENFVSTAGPKFQGTLNLDQISRIKCPDLEHFVVFSSVASGFGSLGQTEYSLFNSAVERICEQRRRENLPALAVEWGGVGNVGMLVSFLDGNTDDSFCGYRMQPIKSCLEALDQFLCQSNTIVTSYITSN</sequence>
<evidence type="ECO:0000259" key="8">
    <source>
        <dbReference type="PROSITE" id="PS52004"/>
    </source>
</evidence>
<dbReference type="InterPro" id="IPR016039">
    <property type="entry name" value="Thiolase-like"/>
</dbReference>
<dbReference type="PROSITE" id="PS00606">
    <property type="entry name" value="KS3_1"/>
    <property type="match status" value="1"/>
</dbReference>
<feature type="coiled-coil region" evidence="6">
    <location>
        <begin position="346"/>
        <end position="380"/>
    </location>
</feature>
<dbReference type="InterPro" id="IPR014030">
    <property type="entry name" value="Ketoacyl_synth_N"/>
</dbReference>
<dbReference type="SMART" id="SM00825">
    <property type="entry name" value="PKS_KS"/>
    <property type="match status" value="1"/>
</dbReference>
<keyword evidence="3" id="KW-0808">Transferase</keyword>
<dbReference type="InterPro" id="IPR020843">
    <property type="entry name" value="ER"/>
</dbReference>
<dbReference type="Gene3D" id="3.40.366.10">
    <property type="entry name" value="Malonyl-Coenzyme A Acyl Carrier Protein, domain 2"/>
    <property type="match status" value="1"/>
</dbReference>
<dbReference type="SUPFAM" id="SSF50129">
    <property type="entry name" value="GroES-like"/>
    <property type="match status" value="1"/>
</dbReference>
<dbReference type="InterPro" id="IPR032821">
    <property type="entry name" value="PKS_assoc"/>
</dbReference>
<feature type="region of interest" description="Disordered" evidence="7">
    <location>
        <begin position="440"/>
        <end position="466"/>
    </location>
</feature>
<dbReference type="Pfam" id="PF00107">
    <property type="entry name" value="ADH_zinc_N"/>
    <property type="match status" value="1"/>
</dbReference>
<feature type="region of interest" description="C-terminal hotdog fold" evidence="5">
    <location>
        <begin position="1671"/>
        <end position="1794"/>
    </location>
</feature>
<dbReference type="Pfam" id="PF00698">
    <property type="entry name" value="Acyl_transf_1"/>
    <property type="match status" value="1"/>
</dbReference>
<dbReference type="SUPFAM" id="SSF53901">
    <property type="entry name" value="Thiolase-like"/>
    <property type="match status" value="1"/>
</dbReference>
<dbReference type="Gene3D" id="3.40.50.720">
    <property type="entry name" value="NAD(P)-binding Rossmann-like Domain"/>
    <property type="match status" value="1"/>
</dbReference>
<evidence type="ECO:0000256" key="1">
    <source>
        <dbReference type="ARBA" id="ARBA00022450"/>
    </source>
</evidence>
<dbReference type="InterPro" id="IPR057326">
    <property type="entry name" value="KR_dom"/>
</dbReference>
<evidence type="ECO:0000256" key="2">
    <source>
        <dbReference type="ARBA" id="ARBA00022553"/>
    </source>
</evidence>
<feature type="region of interest" description="N-terminal hotdog fold" evidence="5">
    <location>
        <begin position="1534"/>
        <end position="1658"/>
    </location>
</feature>
<dbReference type="Pfam" id="PF16197">
    <property type="entry name" value="KAsynt_C_assoc"/>
    <property type="match status" value="1"/>
</dbReference>
<feature type="domain" description="Ketosynthase family 3 (KS3)" evidence="8">
    <location>
        <begin position="727"/>
        <end position="1120"/>
    </location>
</feature>